<keyword evidence="6" id="KW-0677">Repeat</keyword>
<dbReference type="PROSITE" id="PS00330">
    <property type="entry name" value="HEMOLYSIN_CALCIUM"/>
    <property type="match status" value="2"/>
</dbReference>
<evidence type="ECO:0000256" key="6">
    <source>
        <dbReference type="ARBA" id="ARBA00022737"/>
    </source>
</evidence>
<dbReference type="InterPro" id="IPR001343">
    <property type="entry name" value="Hemolysn_Ca-bd"/>
</dbReference>
<dbReference type="PANTHER" id="PTHR38340:SF1">
    <property type="entry name" value="S-LAYER PROTEIN"/>
    <property type="match status" value="1"/>
</dbReference>
<dbReference type="PRINTS" id="PR00313">
    <property type="entry name" value="CABNDNGRPT"/>
</dbReference>
<dbReference type="PROSITE" id="PS50268">
    <property type="entry name" value="CADHERIN_2"/>
    <property type="match status" value="1"/>
</dbReference>
<dbReference type="PANTHER" id="PTHR38340">
    <property type="entry name" value="S-LAYER PROTEIN"/>
    <property type="match status" value="1"/>
</dbReference>
<reference evidence="11" key="1">
    <citation type="submission" date="2020-12" db="EMBL/GenBank/DDBJ databases">
        <title>Hymenobacter sp.</title>
        <authorList>
            <person name="Kim M.K."/>
        </authorList>
    </citation>
    <scope>NUCLEOTIDE SEQUENCE [LARGE SCALE GENOMIC DNA]</scope>
    <source>
        <strain evidence="11">BT325</strain>
    </source>
</reference>
<evidence type="ECO:0000256" key="7">
    <source>
        <dbReference type="ARBA" id="ARBA00023026"/>
    </source>
</evidence>
<proteinExistence type="predicted"/>
<dbReference type="InterPro" id="IPR013783">
    <property type="entry name" value="Ig-like_fold"/>
</dbReference>
<evidence type="ECO:0000256" key="3">
    <source>
        <dbReference type="ARBA" id="ARBA00004613"/>
    </source>
</evidence>
<organism evidence="10 11">
    <name type="scientific">Microvirga splendida</name>
    <dbReference type="NCBI Taxonomy" id="2795727"/>
    <lineage>
        <taxon>Bacteria</taxon>
        <taxon>Pseudomonadati</taxon>
        <taxon>Pseudomonadota</taxon>
        <taxon>Alphaproteobacteria</taxon>
        <taxon>Hyphomicrobiales</taxon>
        <taxon>Methylobacteriaceae</taxon>
        <taxon>Microvirga</taxon>
    </lineage>
</organism>
<keyword evidence="11" id="KW-1185">Reference proteome</keyword>
<comment type="cofactor">
    <cofactor evidence="1">
        <name>Ca(2+)</name>
        <dbReference type="ChEBI" id="CHEBI:29108"/>
    </cofactor>
</comment>
<dbReference type="Pfam" id="PF00353">
    <property type="entry name" value="HemolysinCabind"/>
    <property type="match status" value="2"/>
</dbReference>
<dbReference type="InterPro" id="IPR018511">
    <property type="entry name" value="Hemolysin-typ_Ca-bd_CS"/>
</dbReference>
<dbReference type="InterPro" id="IPR050557">
    <property type="entry name" value="RTX_toxin/Mannuronan_C5-epim"/>
</dbReference>
<dbReference type="RefSeq" id="WP_199050311.1">
    <property type="nucleotide sequence ID" value="NZ_JAELXT010000020.1"/>
</dbReference>
<dbReference type="Gene3D" id="2.150.10.10">
    <property type="entry name" value="Serralysin-like metalloprotease, C-terminal"/>
    <property type="match status" value="2"/>
</dbReference>
<evidence type="ECO:0000256" key="4">
    <source>
        <dbReference type="ARBA" id="ARBA00022525"/>
    </source>
</evidence>
<comment type="caution">
    <text evidence="10">The sequence shown here is derived from an EMBL/GenBank/DDBJ whole genome shotgun (WGS) entry which is preliminary data.</text>
</comment>
<dbReference type="Pfam" id="PF17963">
    <property type="entry name" value="Big_9"/>
    <property type="match status" value="1"/>
</dbReference>
<keyword evidence="8" id="KW-0472">Membrane</keyword>
<feature type="domain" description="Cadherin" evidence="9">
    <location>
        <begin position="562"/>
        <end position="688"/>
    </location>
</feature>
<dbReference type="PRINTS" id="PR01488">
    <property type="entry name" value="RTXTOXINA"/>
</dbReference>
<evidence type="ECO:0000259" key="9">
    <source>
        <dbReference type="PROSITE" id="PS50268"/>
    </source>
</evidence>
<evidence type="ECO:0000256" key="1">
    <source>
        <dbReference type="ARBA" id="ARBA00001913"/>
    </source>
</evidence>
<gene>
    <name evidence="10" type="ORF">JAO75_16900</name>
</gene>
<keyword evidence="5" id="KW-0800">Toxin</keyword>
<keyword evidence="7" id="KW-0843">Virulence</keyword>
<dbReference type="InterPro" id="IPR010221">
    <property type="entry name" value="VCBS_dom"/>
</dbReference>
<dbReference type="Gene3D" id="2.60.40.10">
    <property type="entry name" value="Immunoglobulins"/>
    <property type="match status" value="1"/>
</dbReference>
<evidence type="ECO:0000256" key="5">
    <source>
        <dbReference type="ARBA" id="ARBA00022656"/>
    </source>
</evidence>
<sequence length="1693" mass="168313">MVGSLEGIQVKITFSLQGWFVYEAPYEFTSVVVGAGPELVVPLSARILSDTDGDLDMEPVQGPNGLLSGTMTIDISGNQVFAQFEGTAQPAGFTIKIEGLAPTGVAPGTITDQGSMNGVNAVYAPTYNASTKTLTYNWFFMGFQPGTKVDQTVFYDNRLEDNPDAVDDAFSTKAGVALAGKSVLANDKDLDNGGPLGVVDPQTTTHLNGEAADVGRWTDLSGGGRVLLNADGTLQFSDGGDFADLAAGQTRTTSFQYTVTDSTGRFDTAMTTITVEGVNDAPTASNLTQVIAAVEDGGAVALGDIVVADADVGDTVTATLTLSQPVAGALSVGSFGSATPTYDSVMGVWRVSGSVADVNAALAAVTFTPAPNWDKPVSIATQIRDAAGSGPANGTITVNVSPANDAPQLADRNLSLTVAEDAGPPAAGQAMGLLVSDLAGGISDVDTASSRGIAIVGADASNGTWWFSINGGASWSALGTPSQNAARLLAADGATRLYFEPNADFNGTVPVGLTIRAWDQSTGSNGGTTNIGATGTGGTSPFSTLTDTVGLGVTSINDAPVAIVPGSIAVTEDTATALVGISFSDKDAGPGNVTVTFSIPVGTLGAVSGAGVSVGGTASALTLTGTVAGINAFIAAGNVTYIPVHDDTASRALTISINDNGNAGGGGGLSDTKTVALNISTVNDAPVVTVPGGIAVTEDAATALTGITFWDVDAGSANVTVTLSIAAGSLAATSGANVTVGGTASALTLTGSIADINAFIAASKVTYTSDANGTGSRVLTVSIDDGGNAGSGGAQTDTKTVALTIAAVNDAPVVTGPGSIAMTENTPAALTGITVSDIDAGAGDVTVTLSISGGSLSATSGAGVTIDGTASVLTLTGTTANINAFIAASHVTYVPSLNDSGTRVLTVSVNDGGNTGSGGARTHTHTVDLEIAAVNDAPVATVPASISVTEDTTTALTGITFSDIDAGSAAVTVTLSVPAGSLSATTSGGVTAGGTASSLTLTGTLADINAFIAASNVTYAPPANGTGTYVLTVSINDSGNSGSGGPLNDTKTVNLDVSAVNDAPFAASPGSIAVIEDTATALIGISFADIDAGSAPVVVTLSIPAGSLSATSRSGVIIGGTSSALTLTGSVADINAFIAASGVIYTPAANDHGTRILTVSIDDAGNTGSGGALSHARTVDLHVSAVNDVAVVGGTDAGSVAENGTLIATGMLTVADEDEGEAGFKAQADVQGAYGTFSFDAIQGKWTYVLDNEAEKTKVLRSGEVVTETFTVETLDGTVKTVRVQVKGDGTLMGGVEVSTGAIVYPDGSTGQTLIIPIMTAGSGPSDIPLAKSGGTILIQAQVPVGFGLQASGPSAPKTAGTSLADLIREIKAHSLAGSADQGQLTGGGSGFLGGLPANTPLLVQTLVPIVAAGSTMPPGQPLVISGNGSPGTPATALVIDAQDLPAGTHLQLQNVEFAAIIGSIKVTGGAGSQVVFGDSASQHMVLGADDDVLHGGGGNDYVGSFGGDDRLYGDDGNDTVSGGIGNDRLWGGNGHDRLLGGSGRDRLDGGAGSDTLKGDSGNDWLTGGLGRDKLWGGAGRDVFDFNSVKESKLGSVRDVIYDFRSGQDRIDLRGIDANERLKGNQAFSWTGMKVPFLHPDEAASHFMTAGFTGRAGELRYDRGILMGDTDGDGRAEFEIRVVGKLTFNDVIL</sequence>
<accession>A0ABS0Y474</accession>
<dbReference type="InterPro" id="IPR002126">
    <property type="entry name" value="Cadherin-like_dom"/>
</dbReference>
<dbReference type="EMBL" id="JAELXT010000020">
    <property type="protein sequence ID" value="MBJ6127082.1"/>
    <property type="molecule type" value="Genomic_DNA"/>
</dbReference>
<dbReference type="Proteomes" id="UP000620670">
    <property type="component" value="Unassembled WGS sequence"/>
</dbReference>
<dbReference type="InterPro" id="IPR011049">
    <property type="entry name" value="Serralysin-like_metalloprot_C"/>
</dbReference>
<keyword evidence="4" id="KW-0964">Secreted</keyword>
<dbReference type="InterPro" id="IPR013858">
    <property type="entry name" value="Peptidase_M10B_C"/>
</dbReference>
<protein>
    <submittedName>
        <fullName evidence="10">VCBS domain-containing protein</fullName>
    </submittedName>
</protein>
<name>A0ABS0Y474_9HYPH</name>
<dbReference type="Pfam" id="PF17803">
    <property type="entry name" value="Cadherin_4"/>
    <property type="match status" value="1"/>
</dbReference>
<dbReference type="NCBIfam" id="TIGR01965">
    <property type="entry name" value="VCBS_repeat"/>
    <property type="match status" value="2"/>
</dbReference>
<comment type="subcellular location">
    <subcellularLocation>
        <location evidence="2">Membrane</location>
    </subcellularLocation>
    <subcellularLocation>
        <location evidence="3">Secreted</location>
    </subcellularLocation>
</comment>
<evidence type="ECO:0000256" key="8">
    <source>
        <dbReference type="ARBA" id="ARBA00023136"/>
    </source>
</evidence>
<evidence type="ECO:0000313" key="10">
    <source>
        <dbReference type="EMBL" id="MBJ6127082.1"/>
    </source>
</evidence>
<dbReference type="SUPFAM" id="SSF51120">
    <property type="entry name" value="beta-Roll"/>
    <property type="match status" value="1"/>
</dbReference>
<evidence type="ECO:0000256" key="2">
    <source>
        <dbReference type="ARBA" id="ARBA00004370"/>
    </source>
</evidence>
<dbReference type="Pfam" id="PF08548">
    <property type="entry name" value="Peptidase_M10_C"/>
    <property type="match status" value="1"/>
</dbReference>
<dbReference type="InterPro" id="IPR040853">
    <property type="entry name" value="RapA2_cadherin-like"/>
</dbReference>
<dbReference type="InterPro" id="IPR003995">
    <property type="entry name" value="RTX_toxin_determinant-A"/>
</dbReference>
<evidence type="ECO:0000313" key="11">
    <source>
        <dbReference type="Proteomes" id="UP000620670"/>
    </source>
</evidence>